<reference evidence="1 2" key="1">
    <citation type="submission" date="2021-06" db="EMBL/GenBank/DDBJ databases">
        <title>Caerostris extrusa draft genome.</title>
        <authorList>
            <person name="Kono N."/>
            <person name="Arakawa K."/>
        </authorList>
    </citation>
    <scope>NUCLEOTIDE SEQUENCE [LARGE SCALE GENOMIC DNA]</scope>
</reference>
<keyword evidence="2" id="KW-1185">Reference proteome</keyword>
<dbReference type="Proteomes" id="UP001054945">
    <property type="component" value="Unassembled WGS sequence"/>
</dbReference>
<gene>
    <name evidence="1" type="ORF">CEXT_153441</name>
</gene>
<proteinExistence type="predicted"/>
<name>A0AAV4NB46_CAEEX</name>
<evidence type="ECO:0000313" key="1">
    <source>
        <dbReference type="EMBL" id="GIX81540.1"/>
    </source>
</evidence>
<dbReference type="EMBL" id="BPLR01003139">
    <property type="protein sequence ID" value="GIX81540.1"/>
    <property type="molecule type" value="Genomic_DNA"/>
</dbReference>
<sequence>MLKHLHSRFLSSEYSDISSPPELAPFPFLSDLKTDGFCLIPPTLHDCWSLFRKLEVNCPEQSPFSPDETSAEP</sequence>
<evidence type="ECO:0000313" key="2">
    <source>
        <dbReference type="Proteomes" id="UP001054945"/>
    </source>
</evidence>
<dbReference type="AlphaFoldDB" id="A0AAV4NB46"/>
<accession>A0AAV4NB46</accession>
<comment type="caution">
    <text evidence="1">The sequence shown here is derived from an EMBL/GenBank/DDBJ whole genome shotgun (WGS) entry which is preliminary data.</text>
</comment>
<protein>
    <submittedName>
        <fullName evidence="1">Uncharacterized protein</fullName>
    </submittedName>
</protein>
<organism evidence="1 2">
    <name type="scientific">Caerostris extrusa</name>
    <name type="common">Bark spider</name>
    <name type="synonym">Caerostris bankana</name>
    <dbReference type="NCBI Taxonomy" id="172846"/>
    <lineage>
        <taxon>Eukaryota</taxon>
        <taxon>Metazoa</taxon>
        <taxon>Ecdysozoa</taxon>
        <taxon>Arthropoda</taxon>
        <taxon>Chelicerata</taxon>
        <taxon>Arachnida</taxon>
        <taxon>Araneae</taxon>
        <taxon>Araneomorphae</taxon>
        <taxon>Entelegynae</taxon>
        <taxon>Araneoidea</taxon>
        <taxon>Araneidae</taxon>
        <taxon>Caerostris</taxon>
    </lineage>
</organism>